<dbReference type="PANTHER" id="PTHR30193:SF37">
    <property type="entry name" value="INNER MEMBRANE ABC TRANSPORTER PERMEASE PROTEIN YCJO"/>
    <property type="match status" value="1"/>
</dbReference>
<dbReference type="Gene3D" id="1.10.3720.10">
    <property type="entry name" value="MetI-like"/>
    <property type="match status" value="1"/>
</dbReference>
<name>A0A399G682_9ACTN</name>
<keyword evidence="6 7" id="KW-0472">Membrane</keyword>
<evidence type="ECO:0000256" key="6">
    <source>
        <dbReference type="ARBA" id="ARBA00023136"/>
    </source>
</evidence>
<feature type="transmembrane region" description="Helical" evidence="7">
    <location>
        <begin position="39"/>
        <end position="57"/>
    </location>
</feature>
<evidence type="ECO:0000256" key="5">
    <source>
        <dbReference type="ARBA" id="ARBA00022989"/>
    </source>
</evidence>
<keyword evidence="3" id="KW-1003">Cell membrane</keyword>
<feature type="transmembrane region" description="Helical" evidence="7">
    <location>
        <begin position="239"/>
        <end position="258"/>
    </location>
</feature>
<dbReference type="InterPro" id="IPR051393">
    <property type="entry name" value="ABC_transporter_permease"/>
</dbReference>
<keyword evidence="5 7" id="KW-1133">Transmembrane helix</keyword>
<dbReference type="GO" id="GO:0055085">
    <property type="term" value="P:transmembrane transport"/>
    <property type="evidence" value="ECO:0007669"/>
    <property type="project" value="InterPro"/>
</dbReference>
<dbReference type="SUPFAM" id="SSF161098">
    <property type="entry name" value="MetI-like"/>
    <property type="match status" value="1"/>
</dbReference>
<evidence type="ECO:0000256" key="7">
    <source>
        <dbReference type="RuleBase" id="RU363032"/>
    </source>
</evidence>
<dbReference type="KEGG" id="thao:NI17_008500"/>
<evidence type="ECO:0000256" key="2">
    <source>
        <dbReference type="ARBA" id="ARBA00022448"/>
    </source>
</evidence>
<feature type="transmembrane region" description="Helical" evidence="7">
    <location>
        <begin position="184"/>
        <end position="207"/>
    </location>
</feature>
<evidence type="ECO:0000313" key="9">
    <source>
        <dbReference type="EMBL" id="UOE21165.1"/>
    </source>
</evidence>
<feature type="compositionally biased region" description="Pro residues" evidence="8">
    <location>
        <begin position="15"/>
        <end position="26"/>
    </location>
</feature>
<feature type="transmembrane region" description="Helical" evidence="7">
    <location>
        <begin position="135"/>
        <end position="152"/>
    </location>
</feature>
<comment type="similarity">
    <text evidence="7">Belongs to the binding-protein-dependent transport system permease family.</text>
</comment>
<dbReference type="AlphaFoldDB" id="A0A399G682"/>
<dbReference type="GO" id="GO:0005886">
    <property type="term" value="C:plasma membrane"/>
    <property type="evidence" value="ECO:0007669"/>
    <property type="project" value="UniProtKB-SubCell"/>
</dbReference>
<sequence>MASPAPPAASVKTGGPPPRPRTPGPRPRPHRALRTGVSVPWWFTLPALAFFGFAVLVPSARGALYAFTDWNGISADYAFVGLDRFRELLGDEKARDALGNTLLVAVAVTLVQNAVGLLLALGVNSRIKSRNVLRVFFFAPAVITPVVTAYLWKYLYSPEGAINAAFEAVGLGALRQDWLGDPDIALWSVVAVIVWQFAGYSMVIFLAGLQSIPREIHEAADVDGAGAVRRFWYVVRPMLAPATTINLMLSMIGGLKLFDQVWVMTQGGPGRATDTLSTVIYREAFQFNEYAYSTAMAVVLTLFVIVISGFQYGYLSRQERRAS</sequence>
<reference evidence="9" key="1">
    <citation type="submission" date="2020-10" db="EMBL/GenBank/DDBJ databases">
        <title>De novo genome project of the cellulose decomposer Thermobifida halotolerans type strain.</title>
        <authorList>
            <person name="Nagy I."/>
            <person name="Horvath B."/>
            <person name="Kukolya J."/>
            <person name="Nagy I."/>
            <person name="Orsini M."/>
        </authorList>
    </citation>
    <scope>NUCLEOTIDE SEQUENCE</scope>
    <source>
        <strain evidence="9">DSM 44931</strain>
    </source>
</reference>
<gene>
    <name evidence="9" type="ORF">NI17_008500</name>
</gene>
<evidence type="ECO:0000313" key="10">
    <source>
        <dbReference type="Proteomes" id="UP000265719"/>
    </source>
</evidence>
<keyword evidence="10" id="KW-1185">Reference proteome</keyword>
<proteinExistence type="inferred from homology"/>
<dbReference type="RefSeq" id="WP_068694163.1">
    <property type="nucleotide sequence ID" value="NZ_CP063196.1"/>
</dbReference>
<dbReference type="OrthoDB" id="34224at2"/>
<protein>
    <submittedName>
        <fullName evidence="9">Sugar ABC transporter permease</fullName>
    </submittedName>
</protein>
<accession>A0A399G682</accession>
<evidence type="ECO:0000256" key="3">
    <source>
        <dbReference type="ARBA" id="ARBA00022475"/>
    </source>
</evidence>
<keyword evidence="4 7" id="KW-0812">Transmembrane</keyword>
<keyword evidence="2 7" id="KW-0813">Transport</keyword>
<evidence type="ECO:0000256" key="4">
    <source>
        <dbReference type="ARBA" id="ARBA00022692"/>
    </source>
</evidence>
<dbReference type="Proteomes" id="UP000265719">
    <property type="component" value="Chromosome"/>
</dbReference>
<feature type="region of interest" description="Disordered" evidence="8">
    <location>
        <begin position="1"/>
        <end position="31"/>
    </location>
</feature>
<comment type="subcellular location">
    <subcellularLocation>
        <location evidence="1 7">Cell membrane</location>
        <topology evidence="1 7">Multi-pass membrane protein</topology>
    </subcellularLocation>
</comment>
<dbReference type="CDD" id="cd06261">
    <property type="entry name" value="TM_PBP2"/>
    <property type="match status" value="1"/>
</dbReference>
<dbReference type="EMBL" id="CP063196">
    <property type="protein sequence ID" value="UOE21165.1"/>
    <property type="molecule type" value="Genomic_DNA"/>
</dbReference>
<feature type="transmembrane region" description="Helical" evidence="7">
    <location>
        <begin position="102"/>
        <end position="123"/>
    </location>
</feature>
<dbReference type="Pfam" id="PF00528">
    <property type="entry name" value="BPD_transp_1"/>
    <property type="match status" value="1"/>
</dbReference>
<dbReference type="InterPro" id="IPR035906">
    <property type="entry name" value="MetI-like_sf"/>
</dbReference>
<evidence type="ECO:0000256" key="8">
    <source>
        <dbReference type="SAM" id="MobiDB-lite"/>
    </source>
</evidence>
<dbReference type="PANTHER" id="PTHR30193">
    <property type="entry name" value="ABC TRANSPORTER PERMEASE PROTEIN"/>
    <property type="match status" value="1"/>
</dbReference>
<dbReference type="PROSITE" id="PS50928">
    <property type="entry name" value="ABC_TM1"/>
    <property type="match status" value="1"/>
</dbReference>
<feature type="transmembrane region" description="Helical" evidence="7">
    <location>
        <begin position="290"/>
        <end position="315"/>
    </location>
</feature>
<dbReference type="InterPro" id="IPR000515">
    <property type="entry name" value="MetI-like"/>
</dbReference>
<organism evidence="9 10">
    <name type="scientific">Thermobifida halotolerans</name>
    <dbReference type="NCBI Taxonomy" id="483545"/>
    <lineage>
        <taxon>Bacteria</taxon>
        <taxon>Bacillati</taxon>
        <taxon>Actinomycetota</taxon>
        <taxon>Actinomycetes</taxon>
        <taxon>Streptosporangiales</taxon>
        <taxon>Nocardiopsidaceae</taxon>
        <taxon>Thermobifida</taxon>
    </lineage>
</organism>
<evidence type="ECO:0000256" key="1">
    <source>
        <dbReference type="ARBA" id="ARBA00004651"/>
    </source>
</evidence>